<evidence type="ECO:0000256" key="1">
    <source>
        <dbReference type="SAM" id="Phobius"/>
    </source>
</evidence>
<evidence type="ECO:0000259" key="2">
    <source>
        <dbReference type="Pfam" id="PF24802"/>
    </source>
</evidence>
<feature type="domain" description="DUF7703" evidence="2">
    <location>
        <begin position="14"/>
        <end position="245"/>
    </location>
</feature>
<dbReference type="PANTHER" id="PTHR37013">
    <property type="entry name" value="INTEGRAL MEMBRANE PROTEIN (AFU_ORTHOLOGUE AFUA_1G05950)-RELATED"/>
    <property type="match status" value="1"/>
</dbReference>
<keyword evidence="1" id="KW-1133">Transmembrane helix</keyword>
<feature type="transmembrane region" description="Helical" evidence="1">
    <location>
        <begin position="36"/>
        <end position="56"/>
    </location>
</feature>
<dbReference type="InterPro" id="IPR056120">
    <property type="entry name" value="DUF7703"/>
</dbReference>
<keyword evidence="1" id="KW-0472">Membrane</keyword>
<reference evidence="3 4" key="1">
    <citation type="journal article" date="2018" name="IMA Fungus">
        <title>IMA Genome-F 10: Nine draft genome sequences of Claviceps purpurea s.lat., including C. arundinis, C. humidiphila, and C. cf. spartinae, pseudomolecules for the pitch canker pathogen Fusarium circinatum, draft genome of Davidsoniella eucalypti, Grosmannia galeiformis, Quambalaria eucalypti, and Teratosphaeria destructans.</title>
        <authorList>
            <person name="Wingfield B.D."/>
            <person name="Liu M."/>
            <person name="Nguyen H.D."/>
            <person name="Lane F.A."/>
            <person name="Morgan S.W."/>
            <person name="De Vos L."/>
            <person name="Wilken P.M."/>
            <person name="Duong T.A."/>
            <person name="Aylward J."/>
            <person name="Coetzee M.P."/>
            <person name="Dadej K."/>
            <person name="De Beer Z.W."/>
            <person name="Findlay W."/>
            <person name="Havenga M."/>
            <person name="Kolarik M."/>
            <person name="Menzies J.G."/>
            <person name="Naidoo K."/>
            <person name="Pochopski O."/>
            <person name="Shoukouhi P."/>
            <person name="Santana Q.C."/>
            <person name="Seifert K.A."/>
            <person name="Soal N."/>
            <person name="Steenkamp E.T."/>
            <person name="Tatham C.T."/>
            <person name="van der Nest M.A."/>
            <person name="Wingfield M.J."/>
        </authorList>
    </citation>
    <scope>NUCLEOTIDE SEQUENCE [LARGE SCALE GENOMIC DNA]</scope>
    <source>
        <strain evidence="3">CMW44962</strain>
    </source>
</reference>
<organism evidence="3 4">
    <name type="scientific">Teratosphaeria destructans</name>
    <dbReference type="NCBI Taxonomy" id="418781"/>
    <lineage>
        <taxon>Eukaryota</taxon>
        <taxon>Fungi</taxon>
        <taxon>Dikarya</taxon>
        <taxon>Ascomycota</taxon>
        <taxon>Pezizomycotina</taxon>
        <taxon>Dothideomycetes</taxon>
        <taxon>Dothideomycetidae</taxon>
        <taxon>Mycosphaerellales</taxon>
        <taxon>Teratosphaeriaceae</taxon>
        <taxon>Teratosphaeria</taxon>
    </lineage>
</organism>
<feature type="transmembrane region" description="Helical" evidence="1">
    <location>
        <begin position="107"/>
        <end position="129"/>
    </location>
</feature>
<evidence type="ECO:0000313" key="3">
    <source>
        <dbReference type="EMBL" id="KAH9845202.1"/>
    </source>
</evidence>
<protein>
    <submittedName>
        <fullName evidence="3">Integral membrane protein</fullName>
    </submittedName>
</protein>
<comment type="caution">
    <text evidence="3">The sequence shown here is derived from an EMBL/GenBank/DDBJ whole genome shotgun (WGS) entry which is preliminary data.</text>
</comment>
<dbReference type="Pfam" id="PF24802">
    <property type="entry name" value="DUF7703"/>
    <property type="match status" value="1"/>
</dbReference>
<reference evidence="3 4" key="2">
    <citation type="journal article" date="2021" name="Curr. Genet.">
        <title>Genetic response to nitrogen starvation in the aggressive Eucalyptus foliar pathogen Teratosphaeria destructans.</title>
        <authorList>
            <person name="Havenga M."/>
            <person name="Wingfield B.D."/>
            <person name="Wingfield M.J."/>
            <person name="Dreyer L.L."/>
            <person name="Roets F."/>
            <person name="Aylward J."/>
        </authorList>
    </citation>
    <scope>NUCLEOTIDE SEQUENCE [LARGE SCALE GENOMIC DNA]</scope>
    <source>
        <strain evidence="3">CMW44962</strain>
    </source>
</reference>
<dbReference type="OrthoDB" id="405906at2759"/>
<dbReference type="Proteomes" id="UP001138500">
    <property type="component" value="Unassembled WGS sequence"/>
</dbReference>
<keyword evidence="1" id="KW-0812">Transmembrane</keyword>
<keyword evidence="4" id="KW-1185">Reference proteome</keyword>
<dbReference type="EMBL" id="RIBY02000114">
    <property type="protein sequence ID" value="KAH9845202.1"/>
    <property type="molecule type" value="Genomic_DNA"/>
</dbReference>
<sequence length="313" mass="35239">MNTREVLEFICNGLAIWNAFELFATVFMTFTRYGGVYFWSLLVTAFGIVLHSLGYFRLYAVLHGHGNLFYIVFVLVSVGWWTMVTGQAFVLWSRLHLVVYGFRGRKILFWTKTMILMDVILLHVPTTVLTFSSTTQSKSTIRGYGIMEKIELIGFFVQETTLSSIYIWEATKLLRKSLQKDDRQSDSQKVLKQLILINAIIIAMDAGLVALELASLYTLQTMLKSLVYSIKLKFEFVILARLMGIVGGNITTRPPEDPPKPLDAIVTIKPECDSKQRHDHATTTKTVASEVVEVPPRAMGPRMDCIAPSGGLA</sequence>
<dbReference type="PANTHER" id="PTHR37013:SF3">
    <property type="entry name" value="INTEGRAL MEMBRANE PROTEIN (AFU_ORTHOLOGUE AFUA_1G05950)"/>
    <property type="match status" value="1"/>
</dbReference>
<evidence type="ECO:0000313" key="4">
    <source>
        <dbReference type="Proteomes" id="UP001138500"/>
    </source>
</evidence>
<feature type="transmembrane region" description="Helical" evidence="1">
    <location>
        <begin position="195"/>
        <end position="219"/>
    </location>
</feature>
<accession>A0A9W7T0F0</accession>
<proteinExistence type="predicted"/>
<dbReference type="AlphaFoldDB" id="A0A9W7T0F0"/>
<feature type="transmembrane region" description="Helical" evidence="1">
    <location>
        <begin position="68"/>
        <end position="92"/>
    </location>
</feature>
<name>A0A9W7T0F0_9PEZI</name>
<gene>
    <name evidence="3" type="ORF">Tdes44962_MAKER06776</name>
</gene>
<feature type="transmembrane region" description="Helical" evidence="1">
    <location>
        <begin position="9"/>
        <end position="30"/>
    </location>
</feature>